<name>A0A1V9Z561_ACHHY</name>
<gene>
    <name evidence="7" type="ORF">ACHHYP_03047</name>
</gene>
<feature type="transmembrane region" description="Helical" evidence="6">
    <location>
        <begin position="31"/>
        <end position="52"/>
    </location>
</feature>
<comment type="subcellular location">
    <subcellularLocation>
        <location evidence="1">Membrane</location>
        <topology evidence="1">Multi-pass membrane protein</topology>
    </subcellularLocation>
</comment>
<feature type="transmembrane region" description="Helical" evidence="6">
    <location>
        <begin position="423"/>
        <end position="446"/>
    </location>
</feature>
<proteinExistence type="inferred from homology"/>
<keyword evidence="3 6" id="KW-0812">Transmembrane</keyword>
<keyword evidence="5 6" id="KW-0472">Membrane</keyword>
<feature type="transmembrane region" description="Helical" evidence="6">
    <location>
        <begin position="461"/>
        <end position="480"/>
    </location>
</feature>
<dbReference type="EMBL" id="JNBR01000433">
    <property type="protein sequence ID" value="OQR92970.1"/>
    <property type="molecule type" value="Genomic_DNA"/>
</dbReference>
<feature type="transmembrane region" description="Helical" evidence="6">
    <location>
        <begin position="72"/>
        <end position="89"/>
    </location>
</feature>
<accession>A0A1V9Z561</accession>
<evidence type="ECO:0000256" key="4">
    <source>
        <dbReference type="ARBA" id="ARBA00022989"/>
    </source>
</evidence>
<keyword evidence="8" id="KW-1185">Reference proteome</keyword>
<feature type="transmembrane region" description="Helical" evidence="6">
    <location>
        <begin position="110"/>
        <end position="130"/>
    </location>
</feature>
<evidence type="ECO:0000256" key="5">
    <source>
        <dbReference type="ARBA" id="ARBA00023136"/>
    </source>
</evidence>
<dbReference type="Pfam" id="PF04791">
    <property type="entry name" value="LMBR1"/>
    <property type="match status" value="1"/>
</dbReference>
<dbReference type="STRING" id="1202772.A0A1V9Z561"/>
<feature type="transmembrane region" description="Helical" evidence="6">
    <location>
        <begin position="136"/>
        <end position="164"/>
    </location>
</feature>
<evidence type="ECO:0000256" key="2">
    <source>
        <dbReference type="ARBA" id="ARBA00010487"/>
    </source>
</evidence>
<dbReference type="PANTHER" id="PTHR21355:SF0">
    <property type="entry name" value="G-PROTEIN COUPLED RECEPTOR-ASSOCIATED PROTEIN LMBRD2"/>
    <property type="match status" value="1"/>
</dbReference>
<dbReference type="PANTHER" id="PTHR21355">
    <property type="entry name" value="G-PROTEIN COUPLED RECEPTOR-ASSOCIATED PROTEIN LMBRD2"/>
    <property type="match status" value="1"/>
</dbReference>
<dbReference type="AlphaFoldDB" id="A0A1V9Z561"/>
<organism evidence="7 8">
    <name type="scientific">Achlya hypogyna</name>
    <name type="common">Oomycete</name>
    <name type="synonym">Protoachlya hypogyna</name>
    <dbReference type="NCBI Taxonomy" id="1202772"/>
    <lineage>
        <taxon>Eukaryota</taxon>
        <taxon>Sar</taxon>
        <taxon>Stramenopiles</taxon>
        <taxon>Oomycota</taxon>
        <taxon>Saprolegniomycetes</taxon>
        <taxon>Saprolegniales</taxon>
        <taxon>Achlyaceae</taxon>
        <taxon>Achlya</taxon>
    </lineage>
</organism>
<feature type="transmembrane region" description="Helical" evidence="6">
    <location>
        <begin position="367"/>
        <end position="387"/>
    </location>
</feature>
<evidence type="ECO:0000256" key="3">
    <source>
        <dbReference type="ARBA" id="ARBA00022692"/>
    </source>
</evidence>
<sequence length="542" mass="60247">MGIGFVFECLALAAGTAALIHHYKDAQVGPIVSCTVFFSWFVGFLGLVLLPMDLTSVNDRTNYESILVGWKLVYWFTFLLSWLVLPILIEFSQSGAFSTEQRLRLSIKYLVRHYAVLLSVGAIFFLYLIVVDHFSISGVIGLVMALGNTYGLLWIVCLLGYGLVNIPRIMWSYGDPQARLRSVYFKAIQVHDERVESTFIHDDVAKDVSALANRFHTMHASTIIVTPELQYTKECVDQLLRTIGADGDAEKAKVAKRQPRARTALPGPVLEDAMPTEAEIINLHGRAKRIKADLRRCDQTWNDICHEAHVLQQLVEKGDNMLLVPIAARACACVCILGSALIMWSEIVMGGAEWLSPLRYVLGSGPLTHVVVIALLLYMGICAYQSLFSLRGFGRLALHGNHNSTELSLLTTSIHQSRLQFSLGYNFLLLLNAGEVTTHTAFHALFTDMRLIHFFGTDFTLYAPLLLLVFAAFTFAHGYARVVRLLGLEQYEELIPGQVEHEAKIHTGEALVKRGIEKLARQWAKEGKTAASGLAAPLLADE</sequence>
<evidence type="ECO:0000256" key="1">
    <source>
        <dbReference type="ARBA" id="ARBA00004141"/>
    </source>
</evidence>
<feature type="transmembrane region" description="Helical" evidence="6">
    <location>
        <begin position="326"/>
        <end position="347"/>
    </location>
</feature>
<evidence type="ECO:0008006" key="9">
    <source>
        <dbReference type="Google" id="ProtNLM"/>
    </source>
</evidence>
<dbReference type="Proteomes" id="UP000243579">
    <property type="component" value="Unassembled WGS sequence"/>
</dbReference>
<keyword evidence="4 6" id="KW-1133">Transmembrane helix</keyword>
<evidence type="ECO:0000313" key="7">
    <source>
        <dbReference type="EMBL" id="OQR92970.1"/>
    </source>
</evidence>
<protein>
    <recommendedName>
        <fullName evidence="9">LMBR1 domain-containing protein 2</fullName>
    </recommendedName>
</protein>
<dbReference type="InterPro" id="IPR051584">
    <property type="entry name" value="GPCR-associated_LMBR1"/>
</dbReference>
<dbReference type="InterPro" id="IPR006876">
    <property type="entry name" value="LMBR1-like_membr_prot"/>
</dbReference>
<dbReference type="GO" id="GO:0016020">
    <property type="term" value="C:membrane"/>
    <property type="evidence" value="ECO:0007669"/>
    <property type="project" value="UniProtKB-SubCell"/>
</dbReference>
<comment type="caution">
    <text evidence="7">The sequence shown here is derived from an EMBL/GenBank/DDBJ whole genome shotgun (WGS) entry which is preliminary data.</text>
</comment>
<comment type="similarity">
    <text evidence="2">Belongs to the LIMR family.</text>
</comment>
<dbReference type="OrthoDB" id="203099at2759"/>
<evidence type="ECO:0000313" key="8">
    <source>
        <dbReference type="Proteomes" id="UP000243579"/>
    </source>
</evidence>
<evidence type="ECO:0000256" key="6">
    <source>
        <dbReference type="SAM" id="Phobius"/>
    </source>
</evidence>
<reference evidence="7 8" key="1">
    <citation type="journal article" date="2014" name="Genome Biol. Evol.">
        <title>The secreted proteins of Achlya hypogyna and Thraustotheca clavata identify the ancestral oomycete secretome and reveal gene acquisitions by horizontal gene transfer.</title>
        <authorList>
            <person name="Misner I."/>
            <person name="Blouin N."/>
            <person name="Leonard G."/>
            <person name="Richards T.A."/>
            <person name="Lane C.E."/>
        </authorList>
    </citation>
    <scope>NUCLEOTIDE SEQUENCE [LARGE SCALE GENOMIC DNA]</scope>
    <source>
        <strain evidence="7 8">ATCC 48635</strain>
    </source>
</reference>